<dbReference type="EMBL" id="BMQL01000046">
    <property type="protein sequence ID" value="GGR29387.1"/>
    <property type="molecule type" value="Genomic_DNA"/>
</dbReference>
<sequence length="115" mass="13051">MYKACQEARKGQSSWQVQLLPVPQNRELLPSGLPSSLSKTFRDEWIVWSEDGVKWLAAAVRQQKVKRLTEDPEVCITPELIEELKFTPAEFKALVEANTRRVRAGAGPEKKNTKS</sequence>
<dbReference type="AlphaFoldDB" id="A0A918FDC1"/>
<accession>A0A918FDC1</accession>
<comment type="caution">
    <text evidence="1">The sequence shown here is derived from an EMBL/GenBank/DDBJ whole genome shotgun (WGS) entry which is preliminary data.</text>
</comment>
<organism evidence="1 2">
    <name type="scientific">Deinococcus ruber</name>
    <dbReference type="NCBI Taxonomy" id="1848197"/>
    <lineage>
        <taxon>Bacteria</taxon>
        <taxon>Thermotogati</taxon>
        <taxon>Deinococcota</taxon>
        <taxon>Deinococci</taxon>
        <taxon>Deinococcales</taxon>
        <taxon>Deinococcaceae</taxon>
        <taxon>Deinococcus</taxon>
    </lineage>
</organism>
<name>A0A918FDC1_9DEIO</name>
<reference evidence="1" key="1">
    <citation type="journal article" date="2014" name="Int. J. Syst. Evol. Microbiol.">
        <title>Complete genome sequence of Corynebacterium casei LMG S-19264T (=DSM 44701T), isolated from a smear-ripened cheese.</title>
        <authorList>
            <consortium name="US DOE Joint Genome Institute (JGI-PGF)"/>
            <person name="Walter F."/>
            <person name="Albersmeier A."/>
            <person name="Kalinowski J."/>
            <person name="Ruckert C."/>
        </authorList>
    </citation>
    <scope>NUCLEOTIDE SEQUENCE</scope>
    <source>
        <strain evidence="1">JCM 31311</strain>
    </source>
</reference>
<keyword evidence="2" id="KW-1185">Reference proteome</keyword>
<gene>
    <name evidence="1" type="ORF">GCM10008957_45520</name>
</gene>
<reference evidence="1" key="2">
    <citation type="submission" date="2020-09" db="EMBL/GenBank/DDBJ databases">
        <authorList>
            <person name="Sun Q."/>
            <person name="Ohkuma M."/>
        </authorList>
    </citation>
    <scope>NUCLEOTIDE SEQUENCE</scope>
    <source>
        <strain evidence="1">JCM 31311</strain>
    </source>
</reference>
<proteinExistence type="predicted"/>
<evidence type="ECO:0000313" key="1">
    <source>
        <dbReference type="EMBL" id="GGR29387.1"/>
    </source>
</evidence>
<dbReference type="Proteomes" id="UP000603865">
    <property type="component" value="Unassembled WGS sequence"/>
</dbReference>
<protein>
    <submittedName>
        <fullName evidence="1">Uncharacterized protein</fullName>
    </submittedName>
</protein>
<evidence type="ECO:0000313" key="2">
    <source>
        <dbReference type="Proteomes" id="UP000603865"/>
    </source>
</evidence>